<evidence type="ECO:0000313" key="4">
    <source>
        <dbReference type="Proteomes" id="UP000268233"/>
    </source>
</evidence>
<accession>A0A495R9F8</accession>
<dbReference type="AlphaFoldDB" id="A0A495R9F8"/>
<dbReference type="GO" id="GO:0015074">
    <property type="term" value="P:DNA integration"/>
    <property type="evidence" value="ECO:0007669"/>
    <property type="project" value="InterPro"/>
</dbReference>
<comment type="caution">
    <text evidence="3">The sequence shown here is derived from an EMBL/GenBank/DDBJ whole genome shotgun (WGS) entry which is preliminary data.</text>
</comment>
<dbReference type="Pfam" id="PF00589">
    <property type="entry name" value="Phage_integrase"/>
    <property type="match status" value="1"/>
</dbReference>
<organism evidence="3 4">
    <name type="scientific">Haloarcula quadrata</name>
    <dbReference type="NCBI Taxonomy" id="182779"/>
    <lineage>
        <taxon>Archaea</taxon>
        <taxon>Methanobacteriati</taxon>
        <taxon>Methanobacteriota</taxon>
        <taxon>Stenosarchaea group</taxon>
        <taxon>Halobacteria</taxon>
        <taxon>Halobacteriales</taxon>
        <taxon>Haloarculaceae</taxon>
        <taxon>Haloarcula</taxon>
    </lineage>
</organism>
<evidence type="ECO:0000256" key="1">
    <source>
        <dbReference type="ARBA" id="ARBA00023172"/>
    </source>
</evidence>
<dbReference type="InterPro" id="IPR011010">
    <property type="entry name" value="DNA_brk_join_enz"/>
</dbReference>
<dbReference type="RefSeq" id="WP_121303508.1">
    <property type="nucleotide sequence ID" value="NZ_RBWW01000001.1"/>
</dbReference>
<dbReference type="InterPro" id="IPR002104">
    <property type="entry name" value="Integrase_catalytic"/>
</dbReference>
<dbReference type="Gene3D" id="1.10.443.10">
    <property type="entry name" value="Intergrase catalytic core"/>
    <property type="match status" value="1"/>
</dbReference>
<dbReference type="CDD" id="cd00397">
    <property type="entry name" value="DNA_BRE_C"/>
    <property type="match status" value="1"/>
</dbReference>
<dbReference type="EMBL" id="RBWW01000001">
    <property type="protein sequence ID" value="RKS83488.1"/>
    <property type="molecule type" value="Genomic_DNA"/>
</dbReference>
<proteinExistence type="predicted"/>
<keyword evidence="4" id="KW-1185">Reference proteome</keyword>
<feature type="domain" description="Tyr recombinase" evidence="2">
    <location>
        <begin position="11"/>
        <end position="195"/>
    </location>
</feature>
<protein>
    <submittedName>
        <fullName evidence="3">Phage integrase family protein</fullName>
    </submittedName>
</protein>
<dbReference type="SUPFAM" id="SSF56349">
    <property type="entry name" value="DNA breaking-rejoining enzymes"/>
    <property type="match status" value="1"/>
</dbReference>
<dbReference type="InterPro" id="IPR013762">
    <property type="entry name" value="Integrase-like_cat_sf"/>
</dbReference>
<dbReference type="GO" id="GO:0003677">
    <property type="term" value="F:DNA binding"/>
    <property type="evidence" value="ECO:0007669"/>
    <property type="project" value="InterPro"/>
</dbReference>
<sequence>MIADNYENEDGYKLSLTDDERALVLENLEVRDSEFGWILASYCGLRTHSIAGVRFEDIIKRETGDWVVRVYEENEKTNEYRETPIPTRHAIRIKTTQEADDELEPSDRVVQESMRTFRRHISQVGEELAEEEDEMFRHLSPHDGRATFINNMLDNNVQELQVMEWSGHDDWRTFRDHYLTGLLHNSAKHVDDEAVKKAV</sequence>
<dbReference type="Proteomes" id="UP000268233">
    <property type="component" value="Unassembled WGS sequence"/>
</dbReference>
<evidence type="ECO:0000259" key="2">
    <source>
        <dbReference type="PROSITE" id="PS51898"/>
    </source>
</evidence>
<evidence type="ECO:0000313" key="3">
    <source>
        <dbReference type="EMBL" id="RKS83488.1"/>
    </source>
</evidence>
<gene>
    <name evidence="3" type="ORF">BDK61_2873</name>
</gene>
<dbReference type="GO" id="GO:0006310">
    <property type="term" value="P:DNA recombination"/>
    <property type="evidence" value="ECO:0007669"/>
    <property type="project" value="UniProtKB-KW"/>
</dbReference>
<keyword evidence="1" id="KW-0233">DNA recombination</keyword>
<dbReference type="PROSITE" id="PS51898">
    <property type="entry name" value="TYR_RECOMBINASE"/>
    <property type="match status" value="1"/>
</dbReference>
<name>A0A495R9F8_9EURY</name>
<reference evidence="3 4" key="1">
    <citation type="submission" date="2018-10" db="EMBL/GenBank/DDBJ databases">
        <title>Genomic Encyclopedia of Archaeal and Bacterial Type Strains, Phase II (KMG-II): from individual species to whole genera.</title>
        <authorList>
            <person name="Goeker M."/>
        </authorList>
    </citation>
    <scope>NUCLEOTIDE SEQUENCE [LARGE SCALE GENOMIC DNA]</scope>
    <source>
        <strain evidence="3 4">DSM 11927</strain>
    </source>
</reference>